<gene>
    <name evidence="3" type="ORF">HNR15_000283</name>
</gene>
<protein>
    <recommendedName>
        <fullName evidence="5">DUF3105 domain-containing protein</fullName>
    </recommendedName>
</protein>
<feature type="transmembrane region" description="Helical" evidence="2">
    <location>
        <begin position="12"/>
        <end position="34"/>
    </location>
</feature>
<dbReference type="InterPro" id="IPR021454">
    <property type="entry name" value="DUF3105"/>
</dbReference>
<accession>A0A853DF72</accession>
<reference evidence="3 4" key="1">
    <citation type="submission" date="2020-07" db="EMBL/GenBank/DDBJ databases">
        <title>Sequencing the genomes of 1000 actinobacteria strains.</title>
        <authorList>
            <person name="Klenk H.-P."/>
        </authorList>
    </citation>
    <scope>NUCLEOTIDE SEQUENCE [LARGE SCALE GENOMIC DNA]</scope>
    <source>
        <strain evidence="3 4">DSM 29531</strain>
    </source>
</reference>
<organism evidence="3 4">
    <name type="scientific">Allobranchiibius huperziae</name>
    <dbReference type="NCBI Taxonomy" id="1874116"/>
    <lineage>
        <taxon>Bacteria</taxon>
        <taxon>Bacillati</taxon>
        <taxon>Actinomycetota</taxon>
        <taxon>Actinomycetes</taxon>
        <taxon>Micrococcales</taxon>
        <taxon>Dermacoccaceae</taxon>
        <taxon>Allobranchiibius</taxon>
    </lineage>
</organism>
<sequence>MTTHPQSARRTRIAVVAGVVVVVLLIAAALGWWLTRDDGPAATKQVLPSTPIGVRTIQDPVRLVRDTSGIPGVLAWDQGQYMTLATQDGKAVHLSHVRGPVTYTMTPPAGGPHNIVWMNAGVYTKPVPSERAVHNMEHGAIWITYDPKLPKSTVAKLVAFVGRQSLIPEPKGQGGVKVSGQANRFMDLSPWASNSLPSPIVLSSWGHQLRVTSATDPRMQRFVDTFRHRKPYSPETNEPVDGIPTGTGGVAARYGGVQPNPSGTKN</sequence>
<keyword evidence="2" id="KW-1133">Transmembrane helix</keyword>
<evidence type="ECO:0000256" key="1">
    <source>
        <dbReference type="SAM" id="MobiDB-lite"/>
    </source>
</evidence>
<evidence type="ECO:0000313" key="4">
    <source>
        <dbReference type="Proteomes" id="UP000571817"/>
    </source>
</evidence>
<evidence type="ECO:0000313" key="3">
    <source>
        <dbReference type="EMBL" id="NYJ73320.1"/>
    </source>
</evidence>
<dbReference type="EMBL" id="JACCFW010000001">
    <property type="protein sequence ID" value="NYJ73320.1"/>
    <property type="molecule type" value="Genomic_DNA"/>
</dbReference>
<feature type="region of interest" description="Disordered" evidence="1">
    <location>
        <begin position="229"/>
        <end position="266"/>
    </location>
</feature>
<comment type="caution">
    <text evidence="3">The sequence shown here is derived from an EMBL/GenBank/DDBJ whole genome shotgun (WGS) entry which is preliminary data.</text>
</comment>
<dbReference type="RefSeq" id="WP_179478506.1">
    <property type="nucleotide sequence ID" value="NZ_JACCFW010000001.1"/>
</dbReference>
<proteinExistence type="predicted"/>
<name>A0A853DF72_9MICO</name>
<keyword evidence="2" id="KW-0472">Membrane</keyword>
<dbReference type="Pfam" id="PF11303">
    <property type="entry name" value="DUF3105"/>
    <property type="match status" value="1"/>
</dbReference>
<evidence type="ECO:0008006" key="5">
    <source>
        <dbReference type="Google" id="ProtNLM"/>
    </source>
</evidence>
<keyword evidence="2" id="KW-0812">Transmembrane</keyword>
<keyword evidence="4" id="KW-1185">Reference proteome</keyword>
<dbReference type="Proteomes" id="UP000571817">
    <property type="component" value="Unassembled WGS sequence"/>
</dbReference>
<evidence type="ECO:0000256" key="2">
    <source>
        <dbReference type="SAM" id="Phobius"/>
    </source>
</evidence>
<dbReference type="AlphaFoldDB" id="A0A853DF72"/>